<evidence type="ECO:0000313" key="7">
    <source>
        <dbReference type="EMBL" id="TDD94405.1"/>
    </source>
</evidence>
<dbReference type="SMART" id="SM00047">
    <property type="entry name" value="LYZ2"/>
    <property type="match status" value="1"/>
</dbReference>
<evidence type="ECO:0000256" key="1">
    <source>
        <dbReference type="ARBA" id="ARBA00022529"/>
    </source>
</evidence>
<reference evidence="7 8" key="1">
    <citation type="submission" date="2019-03" db="EMBL/GenBank/DDBJ databases">
        <title>Flavobacterium AR-3-4 sp. nov. isolated from arctic soil.</title>
        <authorList>
            <person name="Chaudhary D.K."/>
        </authorList>
    </citation>
    <scope>NUCLEOTIDE SEQUENCE [LARGE SCALE GENOMIC DNA]</scope>
    <source>
        <strain evidence="7 8">AR-3-4</strain>
    </source>
</reference>
<keyword evidence="1" id="KW-0929">Antimicrobial</keyword>
<evidence type="ECO:0000256" key="5">
    <source>
        <dbReference type="SAM" id="SignalP"/>
    </source>
</evidence>
<dbReference type="PANTHER" id="PTHR33308:SF9">
    <property type="entry name" value="PEPTIDOGLYCAN HYDROLASE FLGJ"/>
    <property type="match status" value="1"/>
</dbReference>
<keyword evidence="3" id="KW-0378">Hydrolase</keyword>
<evidence type="ECO:0000259" key="6">
    <source>
        <dbReference type="PROSITE" id="PS51782"/>
    </source>
</evidence>
<evidence type="ECO:0000313" key="8">
    <source>
        <dbReference type="Proteomes" id="UP000295479"/>
    </source>
</evidence>
<feature type="signal peptide" evidence="5">
    <location>
        <begin position="1"/>
        <end position="21"/>
    </location>
</feature>
<evidence type="ECO:0000256" key="3">
    <source>
        <dbReference type="ARBA" id="ARBA00022801"/>
    </source>
</evidence>
<evidence type="ECO:0000256" key="2">
    <source>
        <dbReference type="ARBA" id="ARBA00022638"/>
    </source>
</evidence>
<dbReference type="GO" id="GO:0031640">
    <property type="term" value="P:killing of cells of another organism"/>
    <property type="evidence" value="ECO:0007669"/>
    <property type="project" value="UniProtKB-KW"/>
</dbReference>
<dbReference type="AlphaFoldDB" id="A0A4R5C5W6"/>
<feature type="chain" id="PRO_5021011137" description="Peptidoglycan hydrolase" evidence="5">
    <location>
        <begin position="22"/>
        <end position="266"/>
    </location>
</feature>
<dbReference type="Gene3D" id="1.10.530.10">
    <property type="match status" value="1"/>
</dbReference>
<dbReference type="SMART" id="SM00257">
    <property type="entry name" value="LysM"/>
    <property type="match status" value="1"/>
</dbReference>
<feature type="domain" description="LysM" evidence="6">
    <location>
        <begin position="222"/>
        <end position="265"/>
    </location>
</feature>
<dbReference type="SUPFAM" id="SSF53955">
    <property type="entry name" value="Lysozyme-like"/>
    <property type="match status" value="1"/>
</dbReference>
<dbReference type="InterPro" id="IPR036779">
    <property type="entry name" value="LysM_dom_sf"/>
</dbReference>
<dbReference type="RefSeq" id="WP_132008720.1">
    <property type="nucleotide sequence ID" value="NZ_SMFK01000016.1"/>
</dbReference>
<sequence>MKKINVLLILAVLFVSCNTNKSVIQTTRKGSKNTVSRNYSKRSKTIESTPRVKVTNDLILNYIEKYSVIAQSNMRTYGIPASIILGQALLESGYGTAALCLQANNHFGIKCHKDWAGSSVQYDDDTKGECFRKYNDPFDSFRDHAVFLTSGSRYSQLFSLDIKDYKAWARGLKAAGYATDSQYPSKLITLIERYELYNYDNVEFVGERLANNSNARVYNNNRDYKVQQGDTLYSISKKFNLTVDELKQKNNFEDNSIAIGQTIRVK</sequence>
<dbReference type="InterPro" id="IPR051056">
    <property type="entry name" value="Glycosyl_Hydrolase_73"/>
</dbReference>
<dbReference type="SUPFAM" id="SSF54106">
    <property type="entry name" value="LysM domain"/>
    <property type="match status" value="1"/>
</dbReference>
<dbReference type="CDD" id="cd00118">
    <property type="entry name" value="LysM"/>
    <property type="match status" value="1"/>
</dbReference>
<keyword evidence="2" id="KW-0081">Bacteriolytic enzyme</keyword>
<evidence type="ECO:0000256" key="4">
    <source>
        <dbReference type="ARBA" id="ARBA00032108"/>
    </source>
</evidence>
<dbReference type="InterPro" id="IPR023346">
    <property type="entry name" value="Lysozyme-like_dom_sf"/>
</dbReference>
<dbReference type="PROSITE" id="PS51257">
    <property type="entry name" value="PROKAR_LIPOPROTEIN"/>
    <property type="match status" value="1"/>
</dbReference>
<dbReference type="Gene3D" id="3.10.350.10">
    <property type="entry name" value="LysM domain"/>
    <property type="match status" value="1"/>
</dbReference>
<dbReference type="Proteomes" id="UP000295479">
    <property type="component" value="Unassembled WGS sequence"/>
</dbReference>
<keyword evidence="8" id="KW-1185">Reference proteome</keyword>
<comment type="caution">
    <text evidence="7">The sequence shown here is derived from an EMBL/GenBank/DDBJ whole genome shotgun (WGS) entry which is preliminary data.</text>
</comment>
<gene>
    <name evidence="7" type="ORF">E0F76_16540</name>
</gene>
<proteinExistence type="predicted"/>
<dbReference type="PANTHER" id="PTHR33308">
    <property type="entry name" value="PEPTIDOGLYCAN HYDROLASE FLGJ"/>
    <property type="match status" value="1"/>
</dbReference>
<dbReference type="GO" id="GO:0042742">
    <property type="term" value="P:defense response to bacterium"/>
    <property type="evidence" value="ECO:0007669"/>
    <property type="project" value="UniProtKB-KW"/>
</dbReference>
<dbReference type="Pfam" id="PF01832">
    <property type="entry name" value="Glucosaminidase"/>
    <property type="match status" value="1"/>
</dbReference>
<organism evidence="7 8">
    <name type="scientific">Flavobacterium cellulosilyticum</name>
    <dbReference type="NCBI Taxonomy" id="2541731"/>
    <lineage>
        <taxon>Bacteria</taxon>
        <taxon>Pseudomonadati</taxon>
        <taxon>Bacteroidota</taxon>
        <taxon>Flavobacteriia</taxon>
        <taxon>Flavobacteriales</taxon>
        <taxon>Flavobacteriaceae</taxon>
        <taxon>Flavobacterium</taxon>
    </lineage>
</organism>
<keyword evidence="5" id="KW-0732">Signal</keyword>
<dbReference type="OrthoDB" id="977752at2"/>
<dbReference type="Pfam" id="PF01476">
    <property type="entry name" value="LysM"/>
    <property type="match status" value="1"/>
</dbReference>
<name>A0A4R5C5W6_9FLAO</name>
<protein>
    <recommendedName>
        <fullName evidence="4">Peptidoglycan hydrolase</fullName>
    </recommendedName>
</protein>
<accession>A0A4R5C5W6</accession>
<dbReference type="InterPro" id="IPR002901">
    <property type="entry name" value="MGlyc_endo_b_GlcNAc-like_dom"/>
</dbReference>
<dbReference type="InterPro" id="IPR018392">
    <property type="entry name" value="LysM"/>
</dbReference>
<dbReference type="GO" id="GO:0004040">
    <property type="term" value="F:amidase activity"/>
    <property type="evidence" value="ECO:0007669"/>
    <property type="project" value="InterPro"/>
</dbReference>
<dbReference type="PROSITE" id="PS51782">
    <property type="entry name" value="LYSM"/>
    <property type="match status" value="1"/>
</dbReference>
<dbReference type="EMBL" id="SMFK01000016">
    <property type="protein sequence ID" value="TDD94405.1"/>
    <property type="molecule type" value="Genomic_DNA"/>
</dbReference>